<sequence length="64" mass="7276">METPIILTIFSYFTRLFLPQYDSQTLIHQSPFFSSLGFFLSASLFFINRSSFPPSSSSITTIVT</sequence>
<dbReference type="InParanoid" id="A0A251S6J2"/>
<evidence type="ECO:0000313" key="1">
    <source>
        <dbReference type="EMBL" id="KAF5763262.1"/>
    </source>
</evidence>
<keyword evidence="3" id="KW-1185">Reference proteome</keyword>
<dbReference type="AlphaFoldDB" id="A0A251S6J2"/>
<dbReference type="Proteomes" id="UP000215914">
    <property type="component" value="Chromosome 15"/>
</dbReference>
<organism evidence="2 3">
    <name type="scientific">Helianthus annuus</name>
    <name type="common">Common sunflower</name>
    <dbReference type="NCBI Taxonomy" id="4232"/>
    <lineage>
        <taxon>Eukaryota</taxon>
        <taxon>Viridiplantae</taxon>
        <taxon>Streptophyta</taxon>
        <taxon>Embryophyta</taxon>
        <taxon>Tracheophyta</taxon>
        <taxon>Spermatophyta</taxon>
        <taxon>Magnoliopsida</taxon>
        <taxon>eudicotyledons</taxon>
        <taxon>Gunneridae</taxon>
        <taxon>Pentapetalae</taxon>
        <taxon>asterids</taxon>
        <taxon>campanulids</taxon>
        <taxon>Asterales</taxon>
        <taxon>Asteraceae</taxon>
        <taxon>Asteroideae</taxon>
        <taxon>Heliantheae alliance</taxon>
        <taxon>Heliantheae</taxon>
        <taxon>Helianthus</taxon>
    </lineage>
</organism>
<dbReference type="EMBL" id="MNCJ02000330">
    <property type="protein sequence ID" value="KAF5763262.1"/>
    <property type="molecule type" value="Genomic_DNA"/>
</dbReference>
<protein>
    <submittedName>
        <fullName evidence="2">Uncharacterized protein</fullName>
    </submittedName>
</protein>
<dbReference type="Gramene" id="mRNA:HanXRQr2_Chr15g0678241">
    <property type="protein sequence ID" value="CDS:HanXRQr2_Chr15g0678241.1"/>
    <property type="gene ID" value="HanXRQr2_Chr15g0678241"/>
</dbReference>
<name>A0A251S6J2_HELAN</name>
<evidence type="ECO:0000313" key="2">
    <source>
        <dbReference type="EMBL" id="OTF94192.1"/>
    </source>
</evidence>
<evidence type="ECO:0000313" key="3">
    <source>
        <dbReference type="Proteomes" id="UP000215914"/>
    </source>
</evidence>
<gene>
    <name evidence="2" type="ORF">HannXRQ_Chr15g0469431</name>
    <name evidence="1" type="ORF">HanXRQr2_Chr15g0678241</name>
</gene>
<reference evidence="1" key="3">
    <citation type="submission" date="2020-06" db="EMBL/GenBank/DDBJ databases">
        <title>Helianthus annuus Genome sequencing and assembly Release 2.</title>
        <authorList>
            <person name="Gouzy J."/>
            <person name="Langlade N."/>
            <person name="Munos S."/>
        </authorList>
    </citation>
    <scope>NUCLEOTIDE SEQUENCE</scope>
    <source>
        <tissue evidence="1">Leaves</tissue>
    </source>
</reference>
<accession>A0A251S6J2</accession>
<reference evidence="1 3" key="1">
    <citation type="journal article" date="2017" name="Nature">
        <title>The sunflower genome provides insights into oil metabolism, flowering and Asterid evolution.</title>
        <authorList>
            <person name="Badouin H."/>
            <person name="Gouzy J."/>
            <person name="Grassa C.J."/>
            <person name="Murat F."/>
            <person name="Staton S.E."/>
            <person name="Cottret L."/>
            <person name="Lelandais-Briere C."/>
            <person name="Owens G.L."/>
            <person name="Carrere S."/>
            <person name="Mayjonade B."/>
            <person name="Legrand L."/>
            <person name="Gill N."/>
            <person name="Kane N.C."/>
            <person name="Bowers J.E."/>
            <person name="Hubner S."/>
            <person name="Bellec A."/>
            <person name="Berard A."/>
            <person name="Berges H."/>
            <person name="Blanchet N."/>
            <person name="Boniface M.C."/>
            <person name="Brunel D."/>
            <person name="Catrice O."/>
            <person name="Chaidir N."/>
            <person name="Claudel C."/>
            <person name="Donnadieu C."/>
            <person name="Faraut T."/>
            <person name="Fievet G."/>
            <person name="Helmstetter N."/>
            <person name="King M."/>
            <person name="Knapp S.J."/>
            <person name="Lai Z."/>
            <person name="Le Paslier M.C."/>
            <person name="Lippi Y."/>
            <person name="Lorenzon L."/>
            <person name="Mandel J.R."/>
            <person name="Marage G."/>
            <person name="Marchand G."/>
            <person name="Marquand E."/>
            <person name="Bret-Mestries E."/>
            <person name="Morien E."/>
            <person name="Nambeesan S."/>
            <person name="Nguyen T."/>
            <person name="Pegot-Espagnet P."/>
            <person name="Pouilly N."/>
            <person name="Raftis F."/>
            <person name="Sallet E."/>
            <person name="Schiex T."/>
            <person name="Thomas J."/>
            <person name="Vandecasteele C."/>
            <person name="Vares D."/>
            <person name="Vear F."/>
            <person name="Vautrin S."/>
            <person name="Crespi M."/>
            <person name="Mangin B."/>
            <person name="Burke J.M."/>
            <person name="Salse J."/>
            <person name="Munos S."/>
            <person name="Vincourt P."/>
            <person name="Rieseberg L.H."/>
            <person name="Langlade N.B."/>
        </authorList>
    </citation>
    <scope>NUCLEOTIDE SEQUENCE [LARGE SCALE GENOMIC DNA]</scope>
    <source>
        <strain evidence="3">cv. SF193</strain>
        <tissue evidence="1">Leaves</tissue>
    </source>
</reference>
<reference evidence="2" key="2">
    <citation type="submission" date="2017-02" db="EMBL/GenBank/DDBJ databases">
        <title>Sunflower complete genome.</title>
        <authorList>
            <person name="Langlade N."/>
            <person name="Munos S."/>
        </authorList>
    </citation>
    <scope>NUCLEOTIDE SEQUENCE [LARGE SCALE GENOMIC DNA]</scope>
    <source>
        <tissue evidence="2">Leaves</tissue>
    </source>
</reference>
<dbReference type="EMBL" id="CM007904">
    <property type="protein sequence ID" value="OTF94192.1"/>
    <property type="molecule type" value="Genomic_DNA"/>
</dbReference>
<proteinExistence type="predicted"/>